<dbReference type="NCBIfam" id="TIGR00835">
    <property type="entry name" value="agcS"/>
    <property type="match status" value="1"/>
</dbReference>
<gene>
    <name evidence="9" type="ORF">H8R10_01475</name>
</gene>
<dbReference type="Proteomes" id="UP000627538">
    <property type="component" value="Unassembled WGS sequence"/>
</dbReference>
<evidence type="ECO:0000256" key="7">
    <source>
        <dbReference type="ARBA" id="ARBA00023136"/>
    </source>
</evidence>
<dbReference type="PANTHER" id="PTHR30330">
    <property type="entry name" value="AGSS FAMILY TRANSPORTER, SODIUM-ALANINE"/>
    <property type="match status" value="1"/>
</dbReference>
<evidence type="ECO:0000256" key="8">
    <source>
        <dbReference type="RuleBase" id="RU363064"/>
    </source>
</evidence>
<feature type="transmembrane region" description="Helical" evidence="8">
    <location>
        <begin position="309"/>
        <end position="332"/>
    </location>
</feature>
<dbReference type="PRINTS" id="PR00175">
    <property type="entry name" value="NAALASMPORT"/>
</dbReference>
<evidence type="ECO:0000256" key="5">
    <source>
        <dbReference type="ARBA" id="ARBA00022692"/>
    </source>
</evidence>
<dbReference type="RefSeq" id="WP_191071000.1">
    <property type="nucleotide sequence ID" value="NZ_JACRUO010000001.1"/>
</dbReference>
<keyword evidence="7 8" id="KW-0472">Membrane</keyword>
<feature type="transmembrane region" description="Helical" evidence="8">
    <location>
        <begin position="183"/>
        <end position="201"/>
    </location>
</feature>
<feature type="transmembrane region" description="Helical" evidence="8">
    <location>
        <begin position="87"/>
        <end position="114"/>
    </location>
</feature>
<name>A0A8I0GC96_9ACTO</name>
<dbReference type="PANTHER" id="PTHR30330:SF1">
    <property type="entry name" value="AMINO-ACID CARRIER PROTEIN ALST"/>
    <property type="match status" value="1"/>
</dbReference>
<dbReference type="GO" id="GO:0005283">
    <property type="term" value="F:amino acid:sodium symporter activity"/>
    <property type="evidence" value="ECO:0007669"/>
    <property type="project" value="InterPro"/>
</dbReference>
<feature type="transmembrane region" description="Helical" evidence="8">
    <location>
        <begin position="151"/>
        <end position="171"/>
    </location>
</feature>
<dbReference type="PROSITE" id="PS00873">
    <property type="entry name" value="NA_ALANINE_SYMP"/>
    <property type="match status" value="1"/>
</dbReference>
<feature type="transmembrane region" description="Helical" evidence="8">
    <location>
        <begin position="244"/>
        <end position="271"/>
    </location>
</feature>
<feature type="transmembrane region" description="Helical" evidence="8">
    <location>
        <begin position="352"/>
        <end position="373"/>
    </location>
</feature>
<evidence type="ECO:0000256" key="3">
    <source>
        <dbReference type="ARBA" id="ARBA00022448"/>
    </source>
</evidence>
<feature type="transmembrane region" description="Helical" evidence="8">
    <location>
        <begin position="20"/>
        <end position="41"/>
    </location>
</feature>
<organism evidence="9 10">
    <name type="scientific">Nanchangia anserum</name>
    <dbReference type="NCBI Taxonomy" id="2692125"/>
    <lineage>
        <taxon>Bacteria</taxon>
        <taxon>Bacillati</taxon>
        <taxon>Actinomycetota</taxon>
        <taxon>Actinomycetes</taxon>
        <taxon>Actinomycetales</taxon>
        <taxon>Actinomycetaceae</taxon>
        <taxon>Nanchangia</taxon>
    </lineage>
</organism>
<evidence type="ECO:0000256" key="6">
    <source>
        <dbReference type="ARBA" id="ARBA00022989"/>
    </source>
</evidence>
<protein>
    <submittedName>
        <fullName evidence="9">Alanine:cation symporter family protein</fullName>
    </submittedName>
</protein>
<keyword evidence="10" id="KW-1185">Reference proteome</keyword>
<feature type="transmembrane region" description="Helical" evidence="8">
    <location>
        <begin position="61"/>
        <end position="81"/>
    </location>
</feature>
<comment type="subcellular location">
    <subcellularLocation>
        <location evidence="1 8">Cell membrane</location>
        <topology evidence="1 8">Multi-pass membrane protein</topology>
    </subcellularLocation>
</comment>
<dbReference type="InterPro" id="IPR001463">
    <property type="entry name" value="Na/Ala_symport"/>
</dbReference>
<dbReference type="EMBL" id="JACRUO010000001">
    <property type="protein sequence ID" value="MBD3688908.1"/>
    <property type="molecule type" value="Genomic_DNA"/>
</dbReference>
<dbReference type="Pfam" id="PF01235">
    <property type="entry name" value="Na_Ala_symp"/>
    <property type="match status" value="1"/>
</dbReference>
<comment type="similarity">
    <text evidence="2 8">Belongs to the alanine or glycine:cation symporter (AGCS) (TC 2.A.25) family.</text>
</comment>
<keyword evidence="3 8" id="KW-0813">Transport</keyword>
<keyword evidence="4 8" id="KW-1003">Cell membrane</keyword>
<sequence>MTAIYTAISSALATVTDFLYSWGLVFLLICVGIGLTVYLGAPQLRHAKAVFTSMKGSRHGAGTGISAFQAFAMGVATRVGIGNIGGVALALILGGPGAIFWMWIVALIGMATAFAESTLAQLFKTRHADGTFRGGPAYYLAHGAGWKKMGWLFALFTIFASGMTVPMVQINTVSATAAAAHGIPTWVSALVIVVLIAPVIIGGVRGVARVAELLGPVLAGVYILTTLVVIVTCLFSAPERIGNALASIVTNAFGLHAGVGGVAGAIFNAVIMGGRRGLFSNEAGLGTAPNAAGAATVAHPVSQGFIQSLGVFIDTIVVCTCTALLILIAHPSLPTDPGAAGSLTASSVAAELGGWTAPLMTFIIFIFGYTSAFGAYSYGQVCLDHVTKSPAVSLAYRIVVTLLCGVGAMAELTFVWALSDLMLGLAGIINMIGLIALARWVKAALADWTSQRRAGARVPVFVGRDNPLLPGDIVSGVWDPGEAEKVASAGGR</sequence>
<comment type="caution">
    <text evidence="9">The sequence shown here is derived from an EMBL/GenBank/DDBJ whole genome shotgun (WGS) entry which is preliminary data.</text>
</comment>
<keyword evidence="5 8" id="KW-0812">Transmembrane</keyword>
<accession>A0A8I0GC96</accession>
<feature type="transmembrane region" description="Helical" evidence="8">
    <location>
        <begin position="394"/>
        <end position="416"/>
    </location>
</feature>
<reference evidence="9 10" key="1">
    <citation type="submission" date="2020-08" db="EMBL/GenBank/DDBJ databases">
        <title>Winkia gen. nov., sp. nov., isolated from faeces of the Anser albifrons in China.</title>
        <authorList>
            <person name="Liu Q."/>
        </authorList>
    </citation>
    <scope>NUCLEOTIDE SEQUENCE [LARGE SCALE GENOMIC DNA]</scope>
    <source>
        <strain evidence="9 10">C62</strain>
    </source>
</reference>
<feature type="transmembrane region" description="Helical" evidence="8">
    <location>
        <begin position="422"/>
        <end position="441"/>
    </location>
</feature>
<keyword evidence="6 8" id="KW-1133">Transmembrane helix</keyword>
<evidence type="ECO:0000256" key="1">
    <source>
        <dbReference type="ARBA" id="ARBA00004651"/>
    </source>
</evidence>
<evidence type="ECO:0000313" key="9">
    <source>
        <dbReference type="EMBL" id="MBD3688908.1"/>
    </source>
</evidence>
<dbReference type="AlphaFoldDB" id="A0A8I0GC96"/>
<evidence type="ECO:0000256" key="4">
    <source>
        <dbReference type="ARBA" id="ARBA00022475"/>
    </source>
</evidence>
<feature type="transmembrane region" description="Helical" evidence="8">
    <location>
        <begin position="213"/>
        <end position="238"/>
    </location>
</feature>
<evidence type="ECO:0000313" key="10">
    <source>
        <dbReference type="Proteomes" id="UP000627538"/>
    </source>
</evidence>
<dbReference type="GO" id="GO:0005886">
    <property type="term" value="C:plasma membrane"/>
    <property type="evidence" value="ECO:0007669"/>
    <property type="project" value="UniProtKB-SubCell"/>
</dbReference>
<evidence type="ECO:0000256" key="2">
    <source>
        <dbReference type="ARBA" id="ARBA00009261"/>
    </source>
</evidence>
<keyword evidence="8" id="KW-0769">Symport</keyword>
<proteinExistence type="inferred from homology"/>